<dbReference type="EMBL" id="JARKIE010000250">
    <property type="protein sequence ID" value="KAJ7661227.1"/>
    <property type="molecule type" value="Genomic_DNA"/>
</dbReference>
<feature type="region of interest" description="Disordered" evidence="1">
    <location>
        <begin position="30"/>
        <end position="52"/>
    </location>
</feature>
<feature type="compositionally biased region" description="Basic and acidic residues" evidence="1">
    <location>
        <begin position="41"/>
        <end position="52"/>
    </location>
</feature>
<name>A0AAD7CSV1_MYCRO</name>
<reference evidence="2" key="1">
    <citation type="submission" date="2023-03" db="EMBL/GenBank/DDBJ databases">
        <title>Massive genome expansion in bonnet fungi (Mycena s.s.) driven by repeated elements and novel gene families across ecological guilds.</title>
        <authorList>
            <consortium name="Lawrence Berkeley National Laboratory"/>
            <person name="Harder C.B."/>
            <person name="Miyauchi S."/>
            <person name="Viragh M."/>
            <person name="Kuo A."/>
            <person name="Thoen E."/>
            <person name="Andreopoulos B."/>
            <person name="Lu D."/>
            <person name="Skrede I."/>
            <person name="Drula E."/>
            <person name="Henrissat B."/>
            <person name="Morin E."/>
            <person name="Kohler A."/>
            <person name="Barry K."/>
            <person name="LaButti K."/>
            <person name="Morin E."/>
            <person name="Salamov A."/>
            <person name="Lipzen A."/>
            <person name="Mereny Z."/>
            <person name="Hegedus B."/>
            <person name="Baldrian P."/>
            <person name="Stursova M."/>
            <person name="Weitz H."/>
            <person name="Taylor A."/>
            <person name="Grigoriev I.V."/>
            <person name="Nagy L.G."/>
            <person name="Martin F."/>
            <person name="Kauserud H."/>
        </authorList>
    </citation>
    <scope>NUCLEOTIDE SEQUENCE</scope>
    <source>
        <strain evidence="2">CBHHK067</strain>
    </source>
</reference>
<comment type="caution">
    <text evidence="2">The sequence shown here is derived from an EMBL/GenBank/DDBJ whole genome shotgun (WGS) entry which is preliminary data.</text>
</comment>
<protein>
    <submittedName>
        <fullName evidence="2">Uncharacterized protein</fullName>
    </submittedName>
</protein>
<proteinExistence type="predicted"/>
<accession>A0AAD7CSV1</accession>
<keyword evidence="3" id="KW-1185">Reference proteome</keyword>
<evidence type="ECO:0000313" key="2">
    <source>
        <dbReference type="EMBL" id="KAJ7661227.1"/>
    </source>
</evidence>
<gene>
    <name evidence="2" type="ORF">B0H17DRAFT_1094289</name>
</gene>
<organism evidence="2 3">
    <name type="scientific">Mycena rosella</name>
    <name type="common">Pink bonnet</name>
    <name type="synonym">Agaricus rosellus</name>
    <dbReference type="NCBI Taxonomy" id="1033263"/>
    <lineage>
        <taxon>Eukaryota</taxon>
        <taxon>Fungi</taxon>
        <taxon>Dikarya</taxon>
        <taxon>Basidiomycota</taxon>
        <taxon>Agaricomycotina</taxon>
        <taxon>Agaricomycetes</taxon>
        <taxon>Agaricomycetidae</taxon>
        <taxon>Agaricales</taxon>
        <taxon>Marasmiineae</taxon>
        <taxon>Mycenaceae</taxon>
        <taxon>Mycena</taxon>
    </lineage>
</organism>
<evidence type="ECO:0000256" key="1">
    <source>
        <dbReference type="SAM" id="MobiDB-lite"/>
    </source>
</evidence>
<dbReference type="AlphaFoldDB" id="A0AAD7CSV1"/>
<sequence>MGGRTVDATSTVQREMGLIAFPIPPSRRMSNDDWVTPRSRVGSERSDHGFGEAESKFLPGEALHGLVRAGRAGASTAEHVSGFDSIAFPLCLSLAPSFLLCPSASTTTHHPISTTCLKRAIPFISPGFYHALCSVRSSPRLAGPPTSSTTRTWAGAQGTGPTVRRDDVVPIAFFPTPPSRIMSIVD</sequence>
<feature type="region of interest" description="Disordered" evidence="1">
    <location>
        <begin position="140"/>
        <end position="162"/>
    </location>
</feature>
<evidence type="ECO:0000313" key="3">
    <source>
        <dbReference type="Proteomes" id="UP001221757"/>
    </source>
</evidence>
<dbReference type="Proteomes" id="UP001221757">
    <property type="component" value="Unassembled WGS sequence"/>
</dbReference>